<gene>
    <name evidence="1" type="ORF">V6N12_046076</name>
</gene>
<reference evidence="1 2" key="1">
    <citation type="journal article" date="2024" name="G3 (Bethesda)">
        <title>Genome assembly of Hibiscus sabdariffa L. provides insights into metabolisms of medicinal natural products.</title>
        <authorList>
            <person name="Kim T."/>
        </authorList>
    </citation>
    <scope>NUCLEOTIDE SEQUENCE [LARGE SCALE GENOMIC DNA]</scope>
    <source>
        <strain evidence="1">TK-2024</strain>
        <tissue evidence="1">Old leaves</tissue>
    </source>
</reference>
<evidence type="ECO:0000313" key="1">
    <source>
        <dbReference type="EMBL" id="KAK8594005.1"/>
    </source>
</evidence>
<protein>
    <submittedName>
        <fullName evidence="1">Uncharacterized protein</fullName>
    </submittedName>
</protein>
<evidence type="ECO:0000313" key="2">
    <source>
        <dbReference type="Proteomes" id="UP001472677"/>
    </source>
</evidence>
<sequence length="95" mass="10334">MEAESFNTIPITENVVLEGEPKSTDCRCTLVGHYVVSHCRRNNKTTPAVAVPIHVIPITVIPAKGSGTVAMSISTLVQEMGKIAPLYTIYYAIQF</sequence>
<proteinExistence type="predicted"/>
<comment type="caution">
    <text evidence="1">The sequence shown here is derived from an EMBL/GenBank/DDBJ whole genome shotgun (WGS) entry which is preliminary data.</text>
</comment>
<name>A0ABR2G4M0_9ROSI</name>
<organism evidence="1 2">
    <name type="scientific">Hibiscus sabdariffa</name>
    <name type="common">roselle</name>
    <dbReference type="NCBI Taxonomy" id="183260"/>
    <lineage>
        <taxon>Eukaryota</taxon>
        <taxon>Viridiplantae</taxon>
        <taxon>Streptophyta</taxon>
        <taxon>Embryophyta</taxon>
        <taxon>Tracheophyta</taxon>
        <taxon>Spermatophyta</taxon>
        <taxon>Magnoliopsida</taxon>
        <taxon>eudicotyledons</taxon>
        <taxon>Gunneridae</taxon>
        <taxon>Pentapetalae</taxon>
        <taxon>rosids</taxon>
        <taxon>malvids</taxon>
        <taxon>Malvales</taxon>
        <taxon>Malvaceae</taxon>
        <taxon>Malvoideae</taxon>
        <taxon>Hibiscus</taxon>
    </lineage>
</organism>
<dbReference type="EMBL" id="JBBPBM010000003">
    <property type="protein sequence ID" value="KAK8594005.1"/>
    <property type="molecule type" value="Genomic_DNA"/>
</dbReference>
<accession>A0ABR2G4M0</accession>
<keyword evidence="2" id="KW-1185">Reference proteome</keyword>
<dbReference type="Proteomes" id="UP001472677">
    <property type="component" value="Unassembled WGS sequence"/>
</dbReference>